<dbReference type="GO" id="GO:0046872">
    <property type="term" value="F:metal ion binding"/>
    <property type="evidence" value="ECO:0007669"/>
    <property type="project" value="UniProtKB-KW"/>
</dbReference>
<keyword evidence="4" id="KW-0249">Electron transport</keyword>
<name>A0A9E9LYZ4_9BURK</name>
<feature type="transmembrane region" description="Helical" evidence="7">
    <location>
        <begin position="273"/>
        <end position="299"/>
    </location>
</feature>
<evidence type="ECO:0000259" key="8">
    <source>
        <dbReference type="Pfam" id="PF12801"/>
    </source>
</evidence>
<feature type="transmembrane region" description="Helical" evidence="7">
    <location>
        <begin position="95"/>
        <end position="118"/>
    </location>
</feature>
<dbReference type="AlphaFoldDB" id="A0A9E9LYZ4"/>
<evidence type="ECO:0000256" key="1">
    <source>
        <dbReference type="ARBA" id="ARBA00022448"/>
    </source>
</evidence>
<dbReference type="Proteomes" id="UP001156215">
    <property type="component" value="Chromosome"/>
</dbReference>
<reference evidence="9" key="1">
    <citation type="journal article" date="2022" name="Front. Microbiol.">
        <title>New perspectives on an old grouping: The genomic and phenotypic variability of Oxalobacter formigenes and the implications for calcium oxalate stone prevention.</title>
        <authorList>
            <person name="Chmiel J.A."/>
            <person name="Carr C."/>
            <person name="Stuivenberg G.A."/>
            <person name="Venema R."/>
            <person name="Chanyi R.M."/>
            <person name="Al K.F."/>
            <person name="Giguere D."/>
            <person name="Say H."/>
            <person name="Akouris P.P."/>
            <person name="Dominguez Romero S.A."/>
            <person name="Kwong A."/>
            <person name="Tai V."/>
            <person name="Koval S.F."/>
            <person name="Razvi H."/>
            <person name="Bjazevic J."/>
            <person name="Burton J.P."/>
        </authorList>
    </citation>
    <scope>NUCLEOTIDE SEQUENCE</scope>
    <source>
        <strain evidence="9">WoOx3</strain>
    </source>
</reference>
<evidence type="ECO:0000256" key="2">
    <source>
        <dbReference type="ARBA" id="ARBA00022485"/>
    </source>
</evidence>
<feature type="transmembrane region" description="Helical" evidence="7">
    <location>
        <begin position="124"/>
        <end position="143"/>
    </location>
</feature>
<dbReference type="PANTHER" id="PTHR30176">
    <property type="entry name" value="FERREDOXIN-TYPE PROTEIN NAPH"/>
    <property type="match status" value="1"/>
</dbReference>
<evidence type="ECO:0000313" key="9">
    <source>
        <dbReference type="EMBL" id="WAW11081.1"/>
    </source>
</evidence>
<feature type="transmembrane region" description="Helical" evidence="7">
    <location>
        <begin position="49"/>
        <end position="74"/>
    </location>
</feature>
<keyword evidence="5" id="KW-0408">Iron</keyword>
<evidence type="ECO:0000256" key="5">
    <source>
        <dbReference type="ARBA" id="ARBA00023004"/>
    </source>
</evidence>
<keyword evidence="7" id="KW-0472">Membrane</keyword>
<keyword evidence="2" id="KW-0004">4Fe-4S</keyword>
<evidence type="ECO:0000256" key="3">
    <source>
        <dbReference type="ARBA" id="ARBA00022723"/>
    </source>
</evidence>
<accession>A0A9E9LYZ4</accession>
<gene>
    <name evidence="9" type="ORF">NB640_05465</name>
</gene>
<keyword evidence="7" id="KW-1133">Transmembrane helix</keyword>
<proteinExistence type="predicted"/>
<dbReference type="Pfam" id="PF12801">
    <property type="entry name" value="Fer4_5"/>
    <property type="match status" value="2"/>
</dbReference>
<feature type="transmembrane region" description="Helical" evidence="7">
    <location>
        <begin position="241"/>
        <end position="261"/>
    </location>
</feature>
<feature type="transmembrane region" description="Helical" evidence="7">
    <location>
        <begin position="7"/>
        <end position="29"/>
    </location>
</feature>
<feature type="transmembrane region" description="Helical" evidence="7">
    <location>
        <begin position="311"/>
        <end position="333"/>
    </location>
</feature>
<evidence type="ECO:0000256" key="6">
    <source>
        <dbReference type="ARBA" id="ARBA00023014"/>
    </source>
</evidence>
<feature type="transmembrane region" description="Helical" evidence="7">
    <location>
        <begin position="378"/>
        <end position="400"/>
    </location>
</feature>
<organism evidence="9 10">
    <name type="scientific">Oxalobacter vibrioformis</name>
    <dbReference type="NCBI Taxonomy" id="933080"/>
    <lineage>
        <taxon>Bacteria</taxon>
        <taxon>Pseudomonadati</taxon>
        <taxon>Pseudomonadota</taxon>
        <taxon>Betaproteobacteria</taxon>
        <taxon>Burkholderiales</taxon>
        <taxon>Oxalobacteraceae</taxon>
        <taxon>Oxalobacter</taxon>
    </lineage>
</organism>
<evidence type="ECO:0000256" key="4">
    <source>
        <dbReference type="ARBA" id="ARBA00022982"/>
    </source>
</evidence>
<feature type="transmembrane region" description="Helical" evidence="7">
    <location>
        <begin position="345"/>
        <end position="366"/>
    </location>
</feature>
<dbReference type="GO" id="GO:0051539">
    <property type="term" value="F:4 iron, 4 sulfur cluster binding"/>
    <property type="evidence" value="ECO:0007669"/>
    <property type="project" value="UniProtKB-KW"/>
</dbReference>
<dbReference type="EMBL" id="CP098242">
    <property type="protein sequence ID" value="WAW11081.1"/>
    <property type="molecule type" value="Genomic_DNA"/>
</dbReference>
<feature type="domain" description="4Fe-4S ferredoxin-type" evidence="8">
    <location>
        <begin position="49"/>
        <end position="93"/>
    </location>
</feature>
<dbReference type="GO" id="GO:0005886">
    <property type="term" value="C:plasma membrane"/>
    <property type="evidence" value="ECO:0007669"/>
    <property type="project" value="TreeGrafter"/>
</dbReference>
<keyword evidence="7" id="KW-0812">Transmembrane</keyword>
<keyword evidence="1" id="KW-0813">Transport</keyword>
<keyword evidence="3" id="KW-0479">Metal-binding</keyword>
<evidence type="ECO:0000313" key="10">
    <source>
        <dbReference type="Proteomes" id="UP001156215"/>
    </source>
</evidence>
<dbReference type="KEGG" id="ovb:NB640_05465"/>
<dbReference type="SUPFAM" id="SSF54862">
    <property type="entry name" value="4Fe-4S ferredoxins"/>
    <property type="match status" value="1"/>
</dbReference>
<dbReference type="PANTHER" id="PTHR30176:SF3">
    <property type="entry name" value="FERREDOXIN-TYPE PROTEIN NAPH"/>
    <property type="match status" value="1"/>
</dbReference>
<keyword evidence="10" id="KW-1185">Reference proteome</keyword>
<protein>
    <submittedName>
        <fullName evidence="9">4Fe-4S binding protein</fullName>
    </submittedName>
</protein>
<evidence type="ECO:0000256" key="7">
    <source>
        <dbReference type="SAM" id="Phobius"/>
    </source>
</evidence>
<dbReference type="RefSeq" id="WP_269310192.1">
    <property type="nucleotide sequence ID" value="NZ_CP098242.1"/>
</dbReference>
<dbReference type="InterPro" id="IPR051684">
    <property type="entry name" value="Electron_Trans/Redox"/>
</dbReference>
<sequence length="401" mass="44867">MKRHPGRIALIQWGMVGLYLFLLFAPLVFPVPGDNPFFWADLQRFSVFVFWGFGWPLIMLSTMLFGRIWCGIFCPEGALTEAISRHGKKRSIPRWIRWPGWPGITLIFYILVLFLSGATRHHGSIVIVLGSLTFFALLTGFLFGNGRRVWCMYLCPSNAILAFLARLSPFYFRVDPEKWDAWQGPVERINCAPLINIKQMQSASACHACGRCSGYRGAVELVIRKMDHEILSAVSSKTSTVQALTLLFGMIGISTATLAFSRQAFGNLTDTSMLLTLGLISGSGILLGGVLWGLMWLAYRITRPFSVSWQQLSLGLTPLAGIGLFTGFSRLFPDFIEPAHWAGQVFFLLQLLLLASAFLFSFWLGYRLIVQKKTFRHLIALTTYALALSMLGATWTGILLT</sequence>
<dbReference type="InterPro" id="IPR017896">
    <property type="entry name" value="4Fe4S_Fe-S-bd"/>
</dbReference>
<keyword evidence="6" id="KW-0411">Iron-sulfur</keyword>
<feature type="domain" description="4Fe-4S ferredoxin-type" evidence="8">
    <location>
        <begin position="130"/>
        <end position="168"/>
    </location>
</feature>